<feature type="transmembrane region" description="Helical" evidence="6">
    <location>
        <begin position="6"/>
        <end position="23"/>
    </location>
</feature>
<comment type="caution">
    <text evidence="8">The sequence shown here is derived from an EMBL/GenBank/DDBJ whole genome shotgun (WGS) entry which is preliminary data.</text>
</comment>
<dbReference type="InterPro" id="IPR042094">
    <property type="entry name" value="T2SS_GspF_sf"/>
</dbReference>
<keyword evidence="4 6" id="KW-1133">Transmembrane helix</keyword>
<name>A0A427U7H0_9VIBR</name>
<keyword evidence="5 6" id="KW-0472">Membrane</keyword>
<organism evidence="8 9">
    <name type="scientific">Vibrio pectenicida</name>
    <dbReference type="NCBI Taxonomy" id="62763"/>
    <lineage>
        <taxon>Bacteria</taxon>
        <taxon>Pseudomonadati</taxon>
        <taxon>Pseudomonadota</taxon>
        <taxon>Gammaproteobacteria</taxon>
        <taxon>Vibrionales</taxon>
        <taxon>Vibrionaceae</taxon>
        <taxon>Vibrio</taxon>
    </lineage>
</organism>
<dbReference type="Pfam" id="PF00482">
    <property type="entry name" value="T2SSF"/>
    <property type="match status" value="1"/>
</dbReference>
<evidence type="ECO:0000313" key="9">
    <source>
        <dbReference type="Proteomes" id="UP000269041"/>
    </source>
</evidence>
<dbReference type="EMBL" id="RSFA01000009">
    <property type="protein sequence ID" value="RSD32473.1"/>
    <property type="molecule type" value="Genomic_DNA"/>
</dbReference>
<evidence type="ECO:0000313" key="8">
    <source>
        <dbReference type="EMBL" id="RSD32473.1"/>
    </source>
</evidence>
<evidence type="ECO:0000256" key="6">
    <source>
        <dbReference type="SAM" id="Phobius"/>
    </source>
</evidence>
<feature type="domain" description="Type II secretion system protein GspF" evidence="7">
    <location>
        <begin position="135"/>
        <end position="257"/>
    </location>
</feature>
<proteinExistence type="predicted"/>
<feature type="transmembrane region" description="Helical" evidence="6">
    <location>
        <begin position="73"/>
        <end position="90"/>
    </location>
</feature>
<evidence type="ECO:0000256" key="5">
    <source>
        <dbReference type="ARBA" id="ARBA00023136"/>
    </source>
</evidence>
<keyword evidence="9" id="KW-1185">Reference proteome</keyword>
<dbReference type="PANTHER" id="PTHR35007">
    <property type="entry name" value="INTEGRAL MEMBRANE PROTEIN-RELATED"/>
    <property type="match status" value="1"/>
</dbReference>
<feature type="transmembrane region" description="Helical" evidence="6">
    <location>
        <begin position="276"/>
        <end position="295"/>
    </location>
</feature>
<dbReference type="Proteomes" id="UP000269041">
    <property type="component" value="Unassembled WGS sequence"/>
</dbReference>
<dbReference type="AlphaFoldDB" id="A0A427U7H0"/>
<dbReference type="PANTHER" id="PTHR35007:SF1">
    <property type="entry name" value="PILUS ASSEMBLY PROTEIN"/>
    <property type="match status" value="1"/>
</dbReference>
<evidence type="ECO:0000256" key="4">
    <source>
        <dbReference type="ARBA" id="ARBA00022989"/>
    </source>
</evidence>
<evidence type="ECO:0000256" key="2">
    <source>
        <dbReference type="ARBA" id="ARBA00022475"/>
    </source>
</evidence>
<reference evidence="8 9" key="1">
    <citation type="submission" date="2018-12" db="EMBL/GenBank/DDBJ databases">
        <title>Genomic taxonomy of the Vibrionaceae family.</title>
        <authorList>
            <person name="Gomez-Gil B."/>
            <person name="Enciso-Ibarra K."/>
        </authorList>
    </citation>
    <scope>NUCLEOTIDE SEQUENCE [LARGE SCALE GENOMIC DNA]</scope>
    <source>
        <strain evidence="8 9">CAIM 594</strain>
    </source>
</reference>
<evidence type="ECO:0000259" key="7">
    <source>
        <dbReference type="Pfam" id="PF00482"/>
    </source>
</evidence>
<accession>A0A427U7H0</accession>
<dbReference type="OrthoDB" id="5611741at2"/>
<dbReference type="InterPro" id="IPR018076">
    <property type="entry name" value="T2SS_GspF_dom"/>
</dbReference>
<sequence>MTVLLIAAWCLGIVVMLTNYWKLRRSLKLRLTRYISQTNTGQVKTIIKPQYTSGRIGSFWRRTQALLTRQDKVIFAFCGCALPFFVYWWLPPQNWYWQILLILSALVGLFTTVFMLRRRQQIEEFEQGIVQVLGLVSRAVSAGLSVPQALEQVAKTQDGVLGREFSLITDNLALGIPLRQILDEACTRLPYNTFRYFTVALVLNQSNGGQLRDILHNLSRTMHDSRAMRKKVASITAEPRMTAKFLSLLPVFLILAIAWIDVSLFDLLIYSESGQWVLFYCSISLVLGGLTLNSLTKNRKFS</sequence>
<comment type="subcellular location">
    <subcellularLocation>
        <location evidence="1">Cell membrane</location>
        <topology evidence="1">Multi-pass membrane protein</topology>
    </subcellularLocation>
</comment>
<feature type="transmembrane region" description="Helical" evidence="6">
    <location>
        <begin position="245"/>
        <end position="270"/>
    </location>
</feature>
<dbReference type="GO" id="GO:0005886">
    <property type="term" value="C:plasma membrane"/>
    <property type="evidence" value="ECO:0007669"/>
    <property type="project" value="UniProtKB-SubCell"/>
</dbReference>
<gene>
    <name evidence="8" type="ORF">EJA03_03530</name>
</gene>
<protein>
    <submittedName>
        <fullName evidence="8">Pilus assembly protein TadB</fullName>
    </submittedName>
</protein>
<evidence type="ECO:0000256" key="1">
    <source>
        <dbReference type="ARBA" id="ARBA00004651"/>
    </source>
</evidence>
<dbReference type="Gene3D" id="1.20.81.30">
    <property type="entry name" value="Type II secretion system (T2SS), domain F"/>
    <property type="match status" value="1"/>
</dbReference>
<keyword evidence="2" id="KW-1003">Cell membrane</keyword>
<keyword evidence="3 6" id="KW-0812">Transmembrane</keyword>
<feature type="transmembrane region" description="Helical" evidence="6">
    <location>
        <begin position="96"/>
        <end position="116"/>
    </location>
</feature>
<evidence type="ECO:0000256" key="3">
    <source>
        <dbReference type="ARBA" id="ARBA00022692"/>
    </source>
</evidence>